<accession>A0A1I1WB39</accession>
<reference evidence="4" key="1">
    <citation type="submission" date="2016-10" db="EMBL/GenBank/DDBJ databases">
        <authorList>
            <person name="de Groot N.N."/>
        </authorList>
    </citation>
    <scope>NUCLEOTIDE SEQUENCE [LARGE SCALE GENOMIC DNA]</scope>
    <source>
        <strain evidence="4">ATCC 20501</strain>
    </source>
</reference>
<dbReference type="Proteomes" id="UP000199690">
    <property type="component" value="Unassembled WGS sequence"/>
</dbReference>
<dbReference type="Gene3D" id="3.30.70.240">
    <property type="match status" value="1"/>
</dbReference>
<dbReference type="InterPro" id="IPR035647">
    <property type="entry name" value="EFG_III/V"/>
</dbReference>
<dbReference type="InterPro" id="IPR036956">
    <property type="entry name" value="Impact_N_sf"/>
</dbReference>
<dbReference type="Pfam" id="PF09186">
    <property type="entry name" value="DUF1949"/>
    <property type="match status" value="1"/>
</dbReference>
<dbReference type="Gene3D" id="3.30.230.30">
    <property type="entry name" value="Impact, N-terminal domain"/>
    <property type="match status" value="1"/>
</dbReference>
<evidence type="ECO:0000259" key="3">
    <source>
        <dbReference type="Pfam" id="PF09186"/>
    </source>
</evidence>
<gene>
    <name evidence="4" type="ORF">SAMN02982929_05207</name>
    <name evidence="5" type="ORF">SAMN05216506_107181</name>
</gene>
<dbReference type="InterPro" id="IPR020568">
    <property type="entry name" value="Ribosomal_Su5_D2-typ_SF"/>
</dbReference>
<evidence type="ECO:0000313" key="6">
    <source>
        <dbReference type="Proteomes" id="UP000199690"/>
    </source>
</evidence>
<evidence type="ECO:0000313" key="7">
    <source>
        <dbReference type="Proteomes" id="UP000236729"/>
    </source>
</evidence>
<name>A0A1H6DYZ5_9PSEU</name>
<comment type="similarity">
    <text evidence="1">Belongs to the IMPACT family.</text>
</comment>
<dbReference type="EMBL" id="FOME01000007">
    <property type="protein sequence ID" value="SFD90623.1"/>
    <property type="molecule type" value="Genomic_DNA"/>
</dbReference>
<dbReference type="PANTHER" id="PTHR16301:SF20">
    <property type="entry name" value="IMPACT FAMILY MEMBER YIGZ"/>
    <property type="match status" value="1"/>
</dbReference>
<dbReference type="AlphaFoldDB" id="A0A1H6DYZ5"/>
<dbReference type="InterPro" id="IPR020569">
    <property type="entry name" value="UPF0029_Impact_CS"/>
</dbReference>
<dbReference type="GO" id="GO:0006446">
    <property type="term" value="P:regulation of translational initiation"/>
    <property type="evidence" value="ECO:0007669"/>
    <property type="project" value="TreeGrafter"/>
</dbReference>
<protein>
    <submittedName>
        <fullName evidence="4">Uncharacterized protein, YigZ family</fullName>
    </submittedName>
</protein>
<dbReference type="EMBL" id="FNVB01000008">
    <property type="protein sequence ID" value="SEG90329.1"/>
    <property type="molecule type" value="Genomic_DNA"/>
</dbReference>
<dbReference type="InterPro" id="IPR023582">
    <property type="entry name" value="Impact"/>
</dbReference>
<evidence type="ECO:0000259" key="2">
    <source>
        <dbReference type="Pfam" id="PF01205"/>
    </source>
</evidence>
<dbReference type="PANTHER" id="PTHR16301">
    <property type="entry name" value="IMPACT-RELATED"/>
    <property type="match status" value="1"/>
</dbReference>
<accession>A0A1H6DYZ5</accession>
<dbReference type="PROSITE" id="PS00910">
    <property type="entry name" value="UPF0029"/>
    <property type="match status" value="1"/>
</dbReference>
<organism evidence="4 7">
    <name type="scientific">Saccharopolyspora kobensis</name>
    <dbReference type="NCBI Taxonomy" id="146035"/>
    <lineage>
        <taxon>Bacteria</taxon>
        <taxon>Bacillati</taxon>
        <taxon>Actinomycetota</taxon>
        <taxon>Actinomycetes</taxon>
        <taxon>Pseudonocardiales</taxon>
        <taxon>Pseudonocardiaceae</taxon>
        <taxon>Saccharopolyspora</taxon>
    </lineage>
</organism>
<feature type="domain" description="UPF0029" evidence="3">
    <location>
        <begin position="155"/>
        <end position="208"/>
    </location>
</feature>
<dbReference type="GO" id="GO:0005737">
    <property type="term" value="C:cytoplasm"/>
    <property type="evidence" value="ECO:0007669"/>
    <property type="project" value="TreeGrafter"/>
</dbReference>
<dbReference type="SMR" id="A0A1H6DYZ5"/>
<dbReference type="InterPro" id="IPR001498">
    <property type="entry name" value="Impact_N"/>
</dbReference>
<evidence type="ECO:0000256" key="1">
    <source>
        <dbReference type="ARBA" id="ARBA00007665"/>
    </source>
</evidence>
<evidence type="ECO:0000313" key="5">
    <source>
        <dbReference type="EMBL" id="SFD90623.1"/>
    </source>
</evidence>
<dbReference type="InterPro" id="IPR015796">
    <property type="entry name" value="Impact_YigZ-like"/>
</dbReference>
<dbReference type="NCBIfam" id="TIGR00257">
    <property type="entry name" value="IMPACT_YIGZ"/>
    <property type="match status" value="1"/>
</dbReference>
<feature type="domain" description="Impact N-terminal" evidence="2">
    <location>
        <begin position="33"/>
        <end position="138"/>
    </location>
</feature>
<dbReference type="Proteomes" id="UP000236729">
    <property type="component" value="Unassembled WGS sequence"/>
</dbReference>
<dbReference type="InterPro" id="IPR015269">
    <property type="entry name" value="UPF0029_Impact_C"/>
</dbReference>
<dbReference type="SUPFAM" id="SSF54211">
    <property type="entry name" value="Ribosomal protein S5 domain 2-like"/>
    <property type="match status" value="1"/>
</dbReference>
<proteinExistence type="inferred from homology"/>
<keyword evidence="6" id="KW-1185">Reference proteome</keyword>
<evidence type="ECO:0000313" key="4">
    <source>
        <dbReference type="EMBL" id="SEG90329.1"/>
    </source>
</evidence>
<dbReference type="SUPFAM" id="SSF54980">
    <property type="entry name" value="EF-G C-terminal domain-like"/>
    <property type="match status" value="1"/>
</dbReference>
<dbReference type="Pfam" id="PF01205">
    <property type="entry name" value="Impact_N"/>
    <property type="match status" value="1"/>
</dbReference>
<reference evidence="6 7" key="2">
    <citation type="submission" date="2016-10" db="EMBL/GenBank/DDBJ databases">
        <authorList>
            <person name="Varghese N."/>
            <person name="Submissions S."/>
        </authorList>
    </citation>
    <scope>NUCLEOTIDE SEQUENCE [LARGE SCALE GENOMIC DNA]</scope>
    <source>
        <strain evidence="7">ATCC 20501</strain>
        <strain evidence="5 6">CGMCC 4.3529</strain>
    </source>
</reference>
<sequence length="224" mass="24191">MGEQPSGAVSNATFRRGQMRTITQSGEHELEVKKSRFLCALARVTDEAQAREFIQQRRKLHHDARHHCSAFVLGDLGEIQKSSDDGEPAGTAGVPMLEVLRHNEVTNAVAVVTRYFGGVLLGAGGLVRAYGGAVSAALEHVGLVERRPVRTVTTEVDYLLAGKLDNDLRSAGYQVVDTEYQDVVRFHVNVPVSEVDAFGTWLAETTGGTAEATPGALTYAEVRS</sequence>